<reference evidence="1 2" key="1">
    <citation type="submission" date="2015-05" db="EMBL/GenBank/DDBJ databases">
        <title>Genome sequencing and analysis of members of genus Stenotrophomonas.</title>
        <authorList>
            <person name="Patil P.P."/>
            <person name="Midha S."/>
            <person name="Patil P.B."/>
        </authorList>
    </citation>
    <scope>NUCLEOTIDE SEQUENCE [LARGE SCALE GENOMIC DNA]</scope>
    <source>
        <strain evidence="1 2">JCM 16244</strain>
    </source>
</reference>
<protein>
    <submittedName>
        <fullName evidence="1">Uncharacterized protein</fullName>
    </submittedName>
</protein>
<evidence type="ECO:0000313" key="2">
    <source>
        <dbReference type="Proteomes" id="UP000050940"/>
    </source>
</evidence>
<dbReference type="Pfam" id="PF20329">
    <property type="entry name" value="DUF6624"/>
    <property type="match status" value="1"/>
</dbReference>
<dbReference type="InterPro" id="IPR046732">
    <property type="entry name" value="DUF6624"/>
</dbReference>
<dbReference type="AlphaFoldDB" id="A0A0R0E0C6"/>
<proteinExistence type="predicted"/>
<dbReference type="PATRIC" id="fig|659018.3.peg.480"/>
<accession>A0A0R0E0C6</accession>
<dbReference type="NCBIfam" id="NF047558">
    <property type="entry name" value="TPR_END_plus"/>
    <property type="match status" value="1"/>
</dbReference>
<organism evidence="1 2">
    <name type="scientific">Stenotrophomonas daejeonensis</name>
    <dbReference type="NCBI Taxonomy" id="659018"/>
    <lineage>
        <taxon>Bacteria</taxon>
        <taxon>Pseudomonadati</taxon>
        <taxon>Pseudomonadota</taxon>
        <taxon>Gammaproteobacteria</taxon>
        <taxon>Lysobacterales</taxon>
        <taxon>Lysobacteraceae</taxon>
        <taxon>Stenotrophomonas</taxon>
    </lineage>
</organism>
<evidence type="ECO:0000313" key="1">
    <source>
        <dbReference type="EMBL" id="KRG87849.1"/>
    </source>
</evidence>
<name>A0A0R0E0C6_9GAMM</name>
<comment type="caution">
    <text evidence="1">The sequence shown here is derived from an EMBL/GenBank/DDBJ whole genome shotgun (WGS) entry which is preliminary data.</text>
</comment>
<dbReference type="Proteomes" id="UP000050940">
    <property type="component" value="Unassembled WGS sequence"/>
</dbReference>
<gene>
    <name evidence="1" type="ORF">ABB34_03055</name>
</gene>
<dbReference type="STRING" id="659018.ABB34_03055"/>
<keyword evidence="2" id="KW-1185">Reference proteome</keyword>
<dbReference type="EMBL" id="LDJP01000013">
    <property type="protein sequence ID" value="KRG87849.1"/>
    <property type="molecule type" value="Genomic_DNA"/>
</dbReference>
<sequence>MRSEAQRAYDAGEYASCAALYAQVADAEGGTRADGYNAACCLALAGNADAAFERLRTTITTHFTSVADLQQDEDFRSLRDDPRWEPMLALARQEEDRHLAGTDRTLRRELFERLNRDQEIRDRLIAAPEDKALIAEAERIDTDNTTWLKQVVASRGWPGYKLVHEDGAQAAWLLAQHADRDPAFQQQVLELLEKAVLDKDAKPSHLAYLTDRVRTGRDEKQLYGTQFIKAGDDWVPAPIEDEAHVDERRQRIGLGTLAEYAEQIRAAYSR</sequence>